<keyword evidence="3" id="KW-0378">Hydrolase</keyword>
<dbReference type="GO" id="GO:0005654">
    <property type="term" value="C:nucleoplasm"/>
    <property type="evidence" value="ECO:0007669"/>
    <property type="project" value="TreeGrafter"/>
</dbReference>
<evidence type="ECO:0000256" key="1">
    <source>
        <dbReference type="ARBA" id="ARBA00022722"/>
    </source>
</evidence>
<dbReference type="InterPro" id="IPR036389">
    <property type="entry name" value="RNase_III_sf"/>
</dbReference>
<dbReference type="Gene3D" id="3.30.160.20">
    <property type="match status" value="1"/>
</dbReference>
<dbReference type="Proteomes" id="UP000016930">
    <property type="component" value="Unassembled WGS sequence"/>
</dbReference>
<keyword evidence="10" id="KW-1185">Reference proteome</keyword>
<dbReference type="SUPFAM" id="SSF54768">
    <property type="entry name" value="dsRNA-binding domain-like"/>
    <property type="match status" value="1"/>
</dbReference>
<evidence type="ECO:0000313" key="9">
    <source>
        <dbReference type="EMBL" id="EMD40524.1"/>
    </source>
</evidence>
<keyword evidence="1" id="KW-0540">Nuclease</keyword>
<evidence type="ECO:0000259" key="8">
    <source>
        <dbReference type="PROSITE" id="PS50142"/>
    </source>
</evidence>
<dbReference type="Gene3D" id="1.10.1520.10">
    <property type="entry name" value="Ribonuclease III domain"/>
    <property type="match status" value="1"/>
</dbReference>
<feature type="domain" description="DRBM" evidence="7">
    <location>
        <begin position="229"/>
        <end position="299"/>
    </location>
</feature>
<dbReference type="InterPro" id="IPR014720">
    <property type="entry name" value="dsRBD_dom"/>
</dbReference>
<evidence type="ECO:0000259" key="7">
    <source>
        <dbReference type="PROSITE" id="PS50137"/>
    </source>
</evidence>
<evidence type="ECO:0000256" key="6">
    <source>
        <dbReference type="SAM" id="MobiDB-lite"/>
    </source>
</evidence>
<dbReference type="GO" id="GO:0034475">
    <property type="term" value="P:U4 snRNA 3'-end processing"/>
    <property type="evidence" value="ECO:0007669"/>
    <property type="project" value="TreeGrafter"/>
</dbReference>
<feature type="region of interest" description="Disordered" evidence="6">
    <location>
        <begin position="182"/>
        <end position="214"/>
    </location>
</feature>
<sequence length="347" mass="37894">MPRRSHADPNTSGKSVLRVTVEDVPPLPEIQDEAIRTQIFTHRSFYARPTHLFEDLPDDPSPDNEKLEHLGDSVLNLVVTGLLRQVYPCIRVGASAKIRALVVGNHTLASISVLYRLPDGLRMHPAQTMTLRASANIQADLMEAYVGGLYEDQGLEVVKAWLHPLLTPYVHEAYRIIRKEHGLDPEAPPSDHSPANDSPAPPSPPPSGPGISVLSSSYPPPARTIFSVGHLSFFNQILQQQNRSVQWDFSGSLGEGTRSTTIWVVKALVGDECLGSGRGSTKKAAKNEAAKQGLVHLGVAPNTSFRSSTFSPDWRAMRSAAAGAYRAGVKRMCMGLMSKARFLRPRV</sequence>
<dbReference type="GO" id="GO:0003723">
    <property type="term" value="F:RNA binding"/>
    <property type="evidence" value="ECO:0007669"/>
    <property type="project" value="UniProtKB-UniRule"/>
</dbReference>
<dbReference type="Pfam" id="PF14622">
    <property type="entry name" value="Ribonucleas_3_3"/>
    <property type="match status" value="1"/>
</dbReference>
<dbReference type="GO" id="GO:0006364">
    <property type="term" value="P:rRNA processing"/>
    <property type="evidence" value="ECO:0007669"/>
    <property type="project" value="TreeGrafter"/>
</dbReference>
<evidence type="ECO:0000256" key="2">
    <source>
        <dbReference type="ARBA" id="ARBA00022759"/>
    </source>
</evidence>
<evidence type="ECO:0000313" key="10">
    <source>
        <dbReference type="Proteomes" id="UP000016930"/>
    </source>
</evidence>
<evidence type="ECO:0000256" key="5">
    <source>
        <dbReference type="PROSITE-ProRule" id="PRU00266"/>
    </source>
</evidence>
<organism evidence="9 10">
    <name type="scientific">Ceriporiopsis subvermispora (strain B)</name>
    <name type="common">White-rot fungus</name>
    <name type="synonym">Gelatoporia subvermispora</name>
    <dbReference type="NCBI Taxonomy" id="914234"/>
    <lineage>
        <taxon>Eukaryota</taxon>
        <taxon>Fungi</taxon>
        <taxon>Dikarya</taxon>
        <taxon>Basidiomycota</taxon>
        <taxon>Agaricomycotina</taxon>
        <taxon>Agaricomycetes</taxon>
        <taxon>Polyporales</taxon>
        <taxon>Gelatoporiaceae</taxon>
        <taxon>Gelatoporia</taxon>
    </lineage>
</organism>
<dbReference type="GO" id="GO:0006369">
    <property type="term" value="P:termination of RNA polymerase II transcription"/>
    <property type="evidence" value="ECO:0007669"/>
    <property type="project" value="TreeGrafter"/>
</dbReference>
<dbReference type="SMART" id="SM00535">
    <property type="entry name" value="RIBOc"/>
    <property type="match status" value="1"/>
</dbReference>
<dbReference type="EMBL" id="KB445792">
    <property type="protein sequence ID" value="EMD40524.1"/>
    <property type="molecule type" value="Genomic_DNA"/>
</dbReference>
<dbReference type="PANTHER" id="PTHR11207">
    <property type="entry name" value="RIBONUCLEASE III"/>
    <property type="match status" value="1"/>
</dbReference>
<proteinExistence type="predicted"/>
<feature type="compositionally biased region" description="Pro residues" evidence="6">
    <location>
        <begin position="199"/>
        <end position="208"/>
    </location>
</feature>
<keyword evidence="2" id="KW-0255">Endonuclease</keyword>
<dbReference type="GO" id="GO:0004525">
    <property type="term" value="F:ribonuclease III activity"/>
    <property type="evidence" value="ECO:0007669"/>
    <property type="project" value="InterPro"/>
</dbReference>
<dbReference type="PANTHER" id="PTHR11207:SF0">
    <property type="entry name" value="RIBONUCLEASE 3"/>
    <property type="match status" value="1"/>
</dbReference>
<dbReference type="HOGENOM" id="CLU_000907_2_0_1"/>
<name>M2PUU0_CERS8</name>
<dbReference type="AlphaFoldDB" id="M2PUU0"/>
<reference evidence="9 10" key="1">
    <citation type="journal article" date="2012" name="Proc. Natl. Acad. Sci. U.S.A.">
        <title>Comparative genomics of Ceriporiopsis subvermispora and Phanerochaete chrysosporium provide insight into selective ligninolysis.</title>
        <authorList>
            <person name="Fernandez-Fueyo E."/>
            <person name="Ruiz-Duenas F.J."/>
            <person name="Ferreira P."/>
            <person name="Floudas D."/>
            <person name="Hibbett D.S."/>
            <person name="Canessa P."/>
            <person name="Larrondo L.F."/>
            <person name="James T.Y."/>
            <person name="Seelenfreund D."/>
            <person name="Lobos S."/>
            <person name="Polanco R."/>
            <person name="Tello M."/>
            <person name="Honda Y."/>
            <person name="Watanabe T."/>
            <person name="Watanabe T."/>
            <person name="Ryu J.S."/>
            <person name="Kubicek C.P."/>
            <person name="Schmoll M."/>
            <person name="Gaskell J."/>
            <person name="Hammel K.E."/>
            <person name="St John F.J."/>
            <person name="Vanden Wymelenberg A."/>
            <person name="Sabat G."/>
            <person name="Splinter BonDurant S."/>
            <person name="Syed K."/>
            <person name="Yadav J.S."/>
            <person name="Doddapaneni H."/>
            <person name="Subramanian V."/>
            <person name="Lavin J.L."/>
            <person name="Oguiza J.A."/>
            <person name="Perez G."/>
            <person name="Pisabarro A.G."/>
            <person name="Ramirez L."/>
            <person name="Santoyo F."/>
            <person name="Master E."/>
            <person name="Coutinho P.M."/>
            <person name="Henrissat B."/>
            <person name="Lombard V."/>
            <person name="Magnuson J.K."/>
            <person name="Kuees U."/>
            <person name="Hori C."/>
            <person name="Igarashi K."/>
            <person name="Samejima M."/>
            <person name="Held B.W."/>
            <person name="Barry K.W."/>
            <person name="LaButti K.M."/>
            <person name="Lapidus A."/>
            <person name="Lindquist E.A."/>
            <person name="Lucas S.M."/>
            <person name="Riley R."/>
            <person name="Salamov A.A."/>
            <person name="Hoffmeister D."/>
            <person name="Schwenk D."/>
            <person name="Hadar Y."/>
            <person name="Yarden O."/>
            <person name="de Vries R.P."/>
            <person name="Wiebenga A."/>
            <person name="Stenlid J."/>
            <person name="Eastwood D."/>
            <person name="Grigoriev I.V."/>
            <person name="Berka R.M."/>
            <person name="Blanchette R.A."/>
            <person name="Kersten P."/>
            <person name="Martinez A.T."/>
            <person name="Vicuna R."/>
            <person name="Cullen D."/>
        </authorList>
    </citation>
    <scope>NUCLEOTIDE SEQUENCE [LARGE SCALE GENOMIC DNA]</scope>
    <source>
        <strain evidence="9 10">B</strain>
    </source>
</reference>
<feature type="domain" description="RNase III" evidence="8">
    <location>
        <begin position="30"/>
        <end position="154"/>
    </location>
</feature>
<dbReference type="PROSITE" id="PS50142">
    <property type="entry name" value="RNASE_3_2"/>
    <property type="match status" value="1"/>
</dbReference>
<dbReference type="PROSITE" id="PS50137">
    <property type="entry name" value="DS_RBD"/>
    <property type="match status" value="1"/>
</dbReference>
<accession>M2PUU0</accession>
<dbReference type="STRING" id="914234.M2PUU0"/>
<evidence type="ECO:0008006" key="11">
    <source>
        <dbReference type="Google" id="ProtNLM"/>
    </source>
</evidence>
<dbReference type="InterPro" id="IPR000999">
    <property type="entry name" value="RNase_III_dom"/>
</dbReference>
<gene>
    <name evidence="9" type="ORF">CERSUDRAFT_130444</name>
</gene>
<dbReference type="CDD" id="cd00593">
    <property type="entry name" value="RIBOc"/>
    <property type="match status" value="1"/>
</dbReference>
<dbReference type="Pfam" id="PF00035">
    <property type="entry name" value="dsrm"/>
    <property type="match status" value="1"/>
</dbReference>
<dbReference type="SUPFAM" id="SSF69065">
    <property type="entry name" value="RNase III domain-like"/>
    <property type="match status" value="1"/>
</dbReference>
<dbReference type="OrthoDB" id="2392202at2759"/>
<evidence type="ECO:0000256" key="4">
    <source>
        <dbReference type="ARBA" id="ARBA00022884"/>
    </source>
</evidence>
<keyword evidence="4 5" id="KW-0694">RNA-binding</keyword>
<protein>
    <recommendedName>
        <fullName evidence="11">RNase III domain-containing protein</fullName>
    </recommendedName>
</protein>
<evidence type="ECO:0000256" key="3">
    <source>
        <dbReference type="ARBA" id="ARBA00022801"/>
    </source>
</evidence>